<evidence type="ECO:0000313" key="1">
    <source>
        <dbReference type="EMBL" id="KAJ8642315.1"/>
    </source>
</evidence>
<keyword evidence="2" id="KW-1185">Reference proteome</keyword>
<reference evidence="1 2" key="1">
    <citation type="journal article" date="2022" name="Hortic Res">
        <title>A haplotype resolved chromosomal level avocado genome allows analysis of novel avocado genes.</title>
        <authorList>
            <person name="Nath O."/>
            <person name="Fletcher S.J."/>
            <person name="Hayward A."/>
            <person name="Shaw L.M."/>
            <person name="Masouleh A.K."/>
            <person name="Furtado A."/>
            <person name="Henry R.J."/>
            <person name="Mitter N."/>
        </authorList>
    </citation>
    <scope>NUCLEOTIDE SEQUENCE [LARGE SCALE GENOMIC DNA]</scope>
    <source>
        <strain evidence="2">cv. Hass</strain>
    </source>
</reference>
<comment type="caution">
    <text evidence="1">The sequence shown here is derived from an EMBL/GenBank/DDBJ whole genome shotgun (WGS) entry which is preliminary data.</text>
</comment>
<accession>A0ACC2M9J9</accession>
<evidence type="ECO:0000313" key="2">
    <source>
        <dbReference type="Proteomes" id="UP001234297"/>
    </source>
</evidence>
<name>A0ACC2M9J9_PERAE</name>
<gene>
    <name evidence="1" type="ORF">MRB53_019009</name>
</gene>
<organism evidence="1 2">
    <name type="scientific">Persea americana</name>
    <name type="common">Avocado</name>
    <dbReference type="NCBI Taxonomy" id="3435"/>
    <lineage>
        <taxon>Eukaryota</taxon>
        <taxon>Viridiplantae</taxon>
        <taxon>Streptophyta</taxon>
        <taxon>Embryophyta</taxon>
        <taxon>Tracheophyta</taxon>
        <taxon>Spermatophyta</taxon>
        <taxon>Magnoliopsida</taxon>
        <taxon>Magnoliidae</taxon>
        <taxon>Laurales</taxon>
        <taxon>Lauraceae</taxon>
        <taxon>Persea</taxon>
    </lineage>
</organism>
<dbReference type="EMBL" id="CM056813">
    <property type="protein sequence ID" value="KAJ8642315.1"/>
    <property type="molecule type" value="Genomic_DNA"/>
</dbReference>
<protein>
    <submittedName>
        <fullName evidence="1">Uncharacterized protein</fullName>
    </submittedName>
</protein>
<proteinExistence type="predicted"/>
<dbReference type="Proteomes" id="UP001234297">
    <property type="component" value="Chromosome 5"/>
</dbReference>
<sequence length="478" mass="54340">MYMFLYDQKHVVVLKLLDYFANNQCRLPTIQILAFSSQSLQLRIAALFSFCRHLFFKSPQLFVEFFNTLSIHKWRFLPEEEKQRLYCRRNGKSEKQVRKERRNGLLEHPHFMEVSLSSNEGLYLRDVINRLNFLRGKGMSSMYSWSSKRSFKNGFVWHDLSENDFIYPAHGQEYVLKGSELLEASSSSGSQEALSRSPEKSLEMPKSSDDSESPVTRRRNLSWSTLDVNEYKVYKADSTAEIAGKAADASTQTDDKRRRRKAIREEQERKQREEKEEIRENPTTELSGAEISPPPSNSSPETLESLLMKADRGVVNGTIRAEEGEGDRTGNNHQSGKIRASTVLMQLISCGSVSVREDGFSLISHYKGRLPRGGQNQEMENAGSSSGGGVKLEDKEYFSGSLIEMKKRSEGGGEFQSLKRSSSYNADRSSKSDLMAKEMESSARAKCIPRKPKLQMKKESSTISRTLHGSKRIDDVKL</sequence>